<dbReference type="SUPFAM" id="SSF46689">
    <property type="entry name" value="Homeodomain-like"/>
    <property type="match status" value="1"/>
</dbReference>
<evidence type="ECO:0000256" key="1">
    <source>
        <dbReference type="ARBA" id="ARBA00022741"/>
    </source>
</evidence>
<keyword evidence="4" id="KW-0238">DNA-binding</keyword>
<dbReference type="PANTHER" id="PTHR32071">
    <property type="entry name" value="TRANSCRIPTIONAL REGULATORY PROTEIN"/>
    <property type="match status" value="1"/>
</dbReference>
<evidence type="ECO:0000256" key="4">
    <source>
        <dbReference type="ARBA" id="ARBA00023125"/>
    </source>
</evidence>
<dbReference type="Gene3D" id="3.40.50.2300">
    <property type="match status" value="1"/>
</dbReference>
<evidence type="ECO:0000256" key="6">
    <source>
        <dbReference type="PROSITE-ProRule" id="PRU00169"/>
    </source>
</evidence>
<dbReference type="EMBL" id="JAMKFE010000019">
    <property type="protein sequence ID" value="MCM5682408.1"/>
    <property type="molecule type" value="Genomic_DNA"/>
</dbReference>
<dbReference type="SMART" id="SM00448">
    <property type="entry name" value="REC"/>
    <property type="match status" value="1"/>
</dbReference>
<feature type="domain" description="Sigma-54 factor interaction" evidence="7">
    <location>
        <begin position="152"/>
        <end position="381"/>
    </location>
</feature>
<keyword evidence="2" id="KW-0067">ATP-binding</keyword>
<evidence type="ECO:0000313" key="10">
    <source>
        <dbReference type="Proteomes" id="UP001165541"/>
    </source>
</evidence>
<dbReference type="Gene3D" id="1.10.8.60">
    <property type="match status" value="1"/>
</dbReference>
<protein>
    <submittedName>
        <fullName evidence="9">Sigma-54 dependent transcriptional regulator</fullName>
    </submittedName>
</protein>
<dbReference type="PROSITE" id="PS00688">
    <property type="entry name" value="SIGMA54_INTERACT_3"/>
    <property type="match status" value="1"/>
</dbReference>
<dbReference type="PROSITE" id="PS50110">
    <property type="entry name" value="RESPONSE_REGULATORY"/>
    <property type="match status" value="1"/>
</dbReference>
<dbReference type="InterPro" id="IPR027417">
    <property type="entry name" value="P-loop_NTPase"/>
</dbReference>
<dbReference type="Pfam" id="PF00158">
    <property type="entry name" value="Sigma54_activat"/>
    <property type="match status" value="1"/>
</dbReference>
<dbReference type="SUPFAM" id="SSF52172">
    <property type="entry name" value="CheY-like"/>
    <property type="match status" value="1"/>
</dbReference>
<evidence type="ECO:0000259" key="7">
    <source>
        <dbReference type="PROSITE" id="PS50045"/>
    </source>
</evidence>
<dbReference type="InterPro" id="IPR001789">
    <property type="entry name" value="Sig_transdc_resp-reg_receiver"/>
</dbReference>
<keyword evidence="10" id="KW-1185">Reference proteome</keyword>
<evidence type="ECO:0000256" key="2">
    <source>
        <dbReference type="ARBA" id="ARBA00022840"/>
    </source>
</evidence>
<dbReference type="PANTHER" id="PTHR32071:SF57">
    <property type="entry name" value="C4-DICARBOXYLATE TRANSPORT TRANSCRIPTIONAL REGULATORY PROTEIN DCTD"/>
    <property type="match status" value="1"/>
</dbReference>
<dbReference type="InterPro" id="IPR002078">
    <property type="entry name" value="Sigma_54_int"/>
</dbReference>
<gene>
    <name evidence="9" type="ORF">M8A51_23010</name>
</gene>
<dbReference type="SUPFAM" id="SSF52540">
    <property type="entry name" value="P-loop containing nucleoside triphosphate hydrolases"/>
    <property type="match status" value="1"/>
</dbReference>
<dbReference type="InterPro" id="IPR058031">
    <property type="entry name" value="AAA_lid_NorR"/>
</dbReference>
<dbReference type="Pfam" id="PF00072">
    <property type="entry name" value="Response_reg"/>
    <property type="match status" value="1"/>
</dbReference>
<comment type="caution">
    <text evidence="9">The sequence shown here is derived from an EMBL/GenBank/DDBJ whole genome shotgun (WGS) entry which is preliminary data.</text>
</comment>
<evidence type="ECO:0000256" key="5">
    <source>
        <dbReference type="ARBA" id="ARBA00023163"/>
    </source>
</evidence>
<keyword evidence="5" id="KW-0804">Transcription</keyword>
<dbReference type="InterPro" id="IPR011006">
    <property type="entry name" value="CheY-like_superfamily"/>
</dbReference>
<proteinExistence type="predicted"/>
<reference evidence="9" key="1">
    <citation type="submission" date="2022-05" db="EMBL/GenBank/DDBJ databases">
        <title>Schlegelella sp. nov., isolated from mangrove soil.</title>
        <authorList>
            <person name="Liu Y."/>
            <person name="Ge X."/>
            <person name="Liu W."/>
        </authorList>
    </citation>
    <scope>NUCLEOTIDE SEQUENCE</scope>
    <source>
        <strain evidence="9">S2-27</strain>
    </source>
</reference>
<dbReference type="Pfam" id="PF25601">
    <property type="entry name" value="AAA_lid_14"/>
    <property type="match status" value="1"/>
</dbReference>
<dbReference type="CDD" id="cd00009">
    <property type="entry name" value="AAA"/>
    <property type="match status" value="1"/>
</dbReference>
<organism evidence="9 10">
    <name type="scientific">Caldimonas mangrovi</name>
    <dbReference type="NCBI Taxonomy" id="2944811"/>
    <lineage>
        <taxon>Bacteria</taxon>
        <taxon>Pseudomonadati</taxon>
        <taxon>Pseudomonadota</taxon>
        <taxon>Betaproteobacteria</taxon>
        <taxon>Burkholderiales</taxon>
        <taxon>Sphaerotilaceae</taxon>
        <taxon>Caldimonas</taxon>
    </lineage>
</organism>
<dbReference type="PROSITE" id="PS00676">
    <property type="entry name" value="SIGMA54_INTERACT_2"/>
    <property type="match status" value="1"/>
</dbReference>
<evidence type="ECO:0000259" key="8">
    <source>
        <dbReference type="PROSITE" id="PS50110"/>
    </source>
</evidence>
<dbReference type="Gene3D" id="1.10.10.60">
    <property type="entry name" value="Homeodomain-like"/>
    <property type="match status" value="1"/>
</dbReference>
<sequence>MKVLLLHLSESTRSLLAAQLRAEGADVHCLSSGEELLAGVAAGDAGVAVVHLCAPTVRDGMALLSQCRAIDAQLPVIALSERDDTATAVEAVRRGARDVFAQDRVNRLPEVCTQAARARELVLHRRALHAAEGDTAGEPAVHRPGPPIHEVLRGNHRAIRKLRQALLRLASVDTDVLVRAETGCGKEVVARCLHEFGPRAHKRFVAINCGAIPENIFESELFGHEPGAFTGANKRRIGKLEYAAGGTVFLDEIESMPMAMQVKLLRALQQRTIERVGGNEPIRLTCRVVAATKDDLLELSKAGRFRMDLYYRINVVELGLPPLRERREDIPLLAEALAREAAEHHGMELRELDVDFVCRLMSREWPGNVRELRNEVERHVLGMPELGEEDEDDEQQPSLPQLVAGFERTVIEQCLRRCGGSVTRASEVLRVPRKTLYDKLTRFCVDPSLFRGDGPIPYAPPAETPSYAFMQ</sequence>
<dbReference type="PROSITE" id="PS50045">
    <property type="entry name" value="SIGMA54_INTERACT_4"/>
    <property type="match status" value="1"/>
</dbReference>
<evidence type="ECO:0000256" key="3">
    <source>
        <dbReference type="ARBA" id="ARBA00023015"/>
    </source>
</evidence>
<evidence type="ECO:0000313" key="9">
    <source>
        <dbReference type="EMBL" id="MCM5682408.1"/>
    </source>
</evidence>
<dbReference type="Gene3D" id="3.40.50.300">
    <property type="entry name" value="P-loop containing nucleotide triphosphate hydrolases"/>
    <property type="match status" value="1"/>
</dbReference>
<comment type="caution">
    <text evidence="6">Lacks conserved residue(s) required for the propagation of feature annotation.</text>
</comment>
<dbReference type="SMART" id="SM00382">
    <property type="entry name" value="AAA"/>
    <property type="match status" value="1"/>
</dbReference>
<dbReference type="RefSeq" id="WP_251780885.1">
    <property type="nucleotide sequence ID" value="NZ_JAMKFE010000019.1"/>
</dbReference>
<dbReference type="InterPro" id="IPR025944">
    <property type="entry name" value="Sigma_54_int_dom_CS"/>
</dbReference>
<keyword evidence="3" id="KW-0805">Transcription regulation</keyword>
<name>A0ABT0YUX2_9BURK</name>
<dbReference type="InterPro" id="IPR009057">
    <property type="entry name" value="Homeodomain-like_sf"/>
</dbReference>
<dbReference type="InterPro" id="IPR002197">
    <property type="entry name" value="HTH_Fis"/>
</dbReference>
<keyword evidence="1" id="KW-0547">Nucleotide-binding</keyword>
<dbReference type="Proteomes" id="UP001165541">
    <property type="component" value="Unassembled WGS sequence"/>
</dbReference>
<dbReference type="InterPro" id="IPR003593">
    <property type="entry name" value="AAA+_ATPase"/>
</dbReference>
<dbReference type="InterPro" id="IPR025943">
    <property type="entry name" value="Sigma_54_int_dom_ATP-bd_2"/>
</dbReference>
<feature type="domain" description="Response regulatory" evidence="8">
    <location>
        <begin position="2"/>
        <end position="117"/>
    </location>
</feature>
<accession>A0ABT0YUX2</accession>
<dbReference type="Pfam" id="PF02954">
    <property type="entry name" value="HTH_8"/>
    <property type="match status" value="1"/>
</dbReference>